<evidence type="ECO:0008006" key="3">
    <source>
        <dbReference type="Google" id="ProtNLM"/>
    </source>
</evidence>
<dbReference type="Pfam" id="PF02515">
    <property type="entry name" value="CoA_transf_3"/>
    <property type="match status" value="1"/>
</dbReference>
<dbReference type="SUPFAM" id="SSF89796">
    <property type="entry name" value="CoA-transferase family III (CaiB/BaiF)"/>
    <property type="match status" value="2"/>
</dbReference>
<dbReference type="PANTHER" id="PTHR48228:SF4">
    <property type="entry name" value="BLR3030 PROTEIN"/>
    <property type="match status" value="1"/>
</dbReference>
<dbReference type="InterPro" id="IPR003673">
    <property type="entry name" value="CoA-Trfase_fam_III"/>
</dbReference>
<name>A0ABU0BZQ4_9HYPH</name>
<evidence type="ECO:0000313" key="2">
    <source>
        <dbReference type="Proteomes" id="UP001230207"/>
    </source>
</evidence>
<accession>A0ABU0BZQ4</accession>
<organism evidence="1 2">
    <name type="scientific">Pararhizobium capsulatum DSM 1112</name>
    <dbReference type="NCBI Taxonomy" id="1121113"/>
    <lineage>
        <taxon>Bacteria</taxon>
        <taxon>Pseudomonadati</taxon>
        <taxon>Pseudomonadota</taxon>
        <taxon>Alphaproteobacteria</taxon>
        <taxon>Hyphomicrobiales</taxon>
        <taxon>Rhizobiaceae</taxon>
        <taxon>Rhizobium/Agrobacterium group</taxon>
        <taxon>Pararhizobium</taxon>
    </lineage>
</organism>
<comment type="caution">
    <text evidence="1">The sequence shown here is derived from an EMBL/GenBank/DDBJ whole genome shotgun (WGS) entry which is preliminary data.</text>
</comment>
<evidence type="ECO:0000313" key="1">
    <source>
        <dbReference type="EMBL" id="MDQ0323741.1"/>
    </source>
</evidence>
<dbReference type="Proteomes" id="UP001230207">
    <property type="component" value="Unassembled WGS sequence"/>
</dbReference>
<sequence length="477" mass="50988">MIESAIKQKCNSSDQDEAIMSDNITYSMLTDMLAALDLSGDTASRVTFDGSDSLPSCFPVSELAAASIGAAATAVSELVGLYSTVPPVSVSYRLASLWFTWSIRPQGWEMLNPWDGLAGDYKTRNGWIKLHTNAPHHRAAALSVLGCEPSREAVADIVKTWCGDELEEAIVAAGGCAARLRSVEDWAAHPQGEAVSAEKLILWDTPGKRMANEWQPSPARPLSGLRVLDLTRVLAGPVATRFLAGFGADVLRIDPPGWDEPGVIPEVTLGKRCARLDLKTPSGRNVFSELLNKADILVHGYRSDALEEIGFGTAARQAVRPGLIDISLDAYGHSGPWARRRGFDSLVQFSSGIAGTGMDWRSADAPFSLPVQALDHATGYLLAAAAVRGVIAKSTGAGPISARLSLARTAKLLVDHKGSPSNARFQPLMDEDFGTTVEQTDWGPALRLLPPVNIAGTPMNWTRPAIKLGSNEAVWLG</sequence>
<dbReference type="InterPro" id="IPR050509">
    <property type="entry name" value="CoA-transferase_III"/>
</dbReference>
<dbReference type="RefSeq" id="WP_307236513.1">
    <property type="nucleotide sequence ID" value="NZ_JAUSVF010000004.1"/>
</dbReference>
<dbReference type="InterPro" id="IPR023606">
    <property type="entry name" value="CoA-Trfase_III_dom_1_sf"/>
</dbReference>
<dbReference type="PANTHER" id="PTHR48228">
    <property type="entry name" value="SUCCINYL-COA--D-CITRAMALATE COA-TRANSFERASE"/>
    <property type="match status" value="1"/>
</dbReference>
<dbReference type="Gene3D" id="3.40.50.10540">
    <property type="entry name" value="Crotonobetainyl-coa:carnitine coa-transferase, domain 1"/>
    <property type="match status" value="1"/>
</dbReference>
<protein>
    <recommendedName>
        <fullName evidence="3">CoA-transferase family III</fullName>
    </recommendedName>
</protein>
<keyword evidence="2" id="KW-1185">Reference proteome</keyword>
<gene>
    <name evidence="1" type="ORF">QO002_005948</name>
</gene>
<proteinExistence type="predicted"/>
<reference evidence="1 2" key="1">
    <citation type="submission" date="2023-07" db="EMBL/GenBank/DDBJ databases">
        <title>Genomic Encyclopedia of Type Strains, Phase IV (KMG-IV): sequencing the most valuable type-strain genomes for metagenomic binning, comparative biology and taxonomic classification.</title>
        <authorList>
            <person name="Goeker M."/>
        </authorList>
    </citation>
    <scope>NUCLEOTIDE SEQUENCE [LARGE SCALE GENOMIC DNA]</scope>
    <source>
        <strain evidence="1 2">DSM 1112</strain>
    </source>
</reference>
<dbReference type="EMBL" id="JAUSVF010000004">
    <property type="protein sequence ID" value="MDQ0323741.1"/>
    <property type="molecule type" value="Genomic_DNA"/>
</dbReference>